<dbReference type="RefSeq" id="WP_129352727.1">
    <property type="nucleotide sequence ID" value="NZ_CP012670.1"/>
</dbReference>
<dbReference type="AlphaFoldDB" id="A0A4P2Q7Z7"/>
<protein>
    <submittedName>
        <fullName evidence="2">Uncharacterized protein</fullName>
    </submittedName>
</protein>
<evidence type="ECO:0000313" key="3">
    <source>
        <dbReference type="Proteomes" id="UP000295781"/>
    </source>
</evidence>
<evidence type="ECO:0000313" key="2">
    <source>
        <dbReference type="EMBL" id="AUX25667.1"/>
    </source>
</evidence>
<name>A0A4P2Q7Z7_SORCE</name>
<feature type="region of interest" description="Disordered" evidence="1">
    <location>
        <begin position="28"/>
        <end position="51"/>
    </location>
</feature>
<reference evidence="2 3" key="1">
    <citation type="submission" date="2015-09" db="EMBL/GenBank/DDBJ databases">
        <title>Sorangium comparison.</title>
        <authorList>
            <person name="Zaburannyi N."/>
            <person name="Bunk B."/>
            <person name="Overmann J."/>
            <person name="Mueller R."/>
        </authorList>
    </citation>
    <scope>NUCLEOTIDE SEQUENCE [LARGE SCALE GENOMIC DNA]</scope>
    <source>
        <strain evidence="2 3">So ceGT47</strain>
    </source>
</reference>
<proteinExistence type="predicted"/>
<organism evidence="2 3">
    <name type="scientific">Sorangium cellulosum</name>
    <name type="common">Polyangium cellulosum</name>
    <dbReference type="NCBI Taxonomy" id="56"/>
    <lineage>
        <taxon>Bacteria</taxon>
        <taxon>Pseudomonadati</taxon>
        <taxon>Myxococcota</taxon>
        <taxon>Polyangia</taxon>
        <taxon>Polyangiales</taxon>
        <taxon>Polyangiaceae</taxon>
        <taxon>Sorangium</taxon>
    </lineage>
</organism>
<gene>
    <name evidence="2" type="ORF">SOCEGT47_062160</name>
</gene>
<accession>A0A4P2Q7Z7</accession>
<dbReference type="OrthoDB" id="9797348at2"/>
<dbReference type="EMBL" id="CP012670">
    <property type="protein sequence ID" value="AUX25667.1"/>
    <property type="molecule type" value="Genomic_DNA"/>
</dbReference>
<evidence type="ECO:0000256" key="1">
    <source>
        <dbReference type="SAM" id="MobiDB-lite"/>
    </source>
</evidence>
<dbReference type="Proteomes" id="UP000295781">
    <property type="component" value="Chromosome"/>
</dbReference>
<feature type="compositionally biased region" description="Basic residues" evidence="1">
    <location>
        <begin position="37"/>
        <end position="46"/>
    </location>
</feature>
<sequence length="107" mass="12313">MIRVQRAAEPPNFDVKVRQKGKAALAELIGSAEAPRRRGPPRKKRAGRIEDIPSEARYHDLYLGLKTDPDDPDEPLPLAWIRRHCPFMAHELERQGRLRPADRESTR</sequence>